<evidence type="ECO:0000313" key="6">
    <source>
        <dbReference type="Proteomes" id="UP000601768"/>
    </source>
</evidence>
<evidence type="ECO:0000313" key="5">
    <source>
        <dbReference type="EMBL" id="MBC3766162.1"/>
    </source>
</evidence>
<dbReference type="Pfam" id="PF13682">
    <property type="entry name" value="CZB"/>
    <property type="match status" value="1"/>
</dbReference>
<dbReference type="GO" id="GO:0005886">
    <property type="term" value="C:plasma membrane"/>
    <property type="evidence" value="ECO:0007669"/>
    <property type="project" value="TreeGrafter"/>
</dbReference>
<feature type="domain" description="GGDEF" evidence="4">
    <location>
        <begin position="161"/>
        <end position="293"/>
    </location>
</feature>
<dbReference type="CDD" id="cd01949">
    <property type="entry name" value="GGDEF"/>
    <property type="match status" value="1"/>
</dbReference>
<organism evidence="5 6">
    <name type="scientific">Neptunicella marina</name>
    <dbReference type="NCBI Taxonomy" id="2125989"/>
    <lineage>
        <taxon>Bacteria</taxon>
        <taxon>Pseudomonadati</taxon>
        <taxon>Pseudomonadota</taxon>
        <taxon>Gammaproteobacteria</taxon>
        <taxon>Alteromonadales</taxon>
        <taxon>Alteromonadaceae</taxon>
        <taxon>Neptunicella</taxon>
    </lineage>
</organism>
<dbReference type="GO" id="GO:0043709">
    <property type="term" value="P:cell adhesion involved in single-species biofilm formation"/>
    <property type="evidence" value="ECO:0007669"/>
    <property type="project" value="TreeGrafter"/>
</dbReference>
<dbReference type="PANTHER" id="PTHR45138">
    <property type="entry name" value="REGULATORY COMPONENTS OF SENSORY TRANSDUCTION SYSTEM"/>
    <property type="match status" value="1"/>
</dbReference>
<protein>
    <recommendedName>
        <fullName evidence="2">diguanylate cyclase</fullName>
        <ecNumber evidence="2">2.7.7.65</ecNumber>
    </recommendedName>
</protein>
<comment type="caution">
    <text evidence="5">The sequence shown here is derived from an EMBL/GenBank/DDBJ whole genome shotgun (WGS) entry which is preliminary data.</text>
</comment>
<keyword evidence="5" id="KW-0548">Nucleotidyltransferase</keyword>
<dbReference type="EC" id="2.7.7.65" evidence="2"/>
<dbReference type="Pfam" id="PF00990">
    <property type="entry name" value="GGDEF"/>
    <property type="match status" value="1"/>
</dbReference>
<keyword evidence="5" id="KW-0808">Transferase</keyword>
<reference evidence="5" key="2">
    <citation type="submission" date="2020-08" db="EMBL/GenBank/DDBJ databases">
        <authorList>
            <person name="Lai Q."/>
        </authorList>
    </citation>
    <scope>NUCLEOTIDE SEQUENCE</scope>
    <source>
        <strain evidence="5">S27-2</strain>
    </source>
</reference>
<evidence type="ECO:0000256" key="2">
    <source>
        <dbReference type="ARBA" id="ARBA00012528"/>
    </source>
</evidence>
<proteinExistence type="predicted"/>
<dbReference type="InterPro" id="IPR029787">
    <property type="entry name" value="Nucleotide_cyclase"/>
</dbReference>
<dbReference type="GO" id="GO:0052621">
    <property type="term" value="F:diguanylate cyclase activity"/>
    <property type="evidence" value="ECO:0007669"/>
    <property type="project" value="UniProtKB-EC"/>
</dbReference>
<accession>A0A8J6M2F6</accession>
<keyword evidence="6" id="KW-1185">Reference proteome</keyword>
<sequence length="293" mass="33750">MQKLRHHDLESLVQRLDLAIENHRLWVRQLMRILVCQSDHAELDKSDDAHTCCDFGRWYYGQHPEGLLDNPTFKNIEFLHHEMHRIASGMLYKQDTGQGISEAEFETFYSELDVFVREVERLKAQMQKLLYLRDPLTGAYNRATLKEELYLLKDMLSKQVETACILMLDLDNFKGVNDRYGHAAGDEVLKAVAEYIQDNLRTLDKFFRYGGEEFLVTLVNSNLPSALATAERMREGLCNLVVEFGNSQIKISASIGVALIDAESDIKESLEQADKALYTAKRNGRNRVELWSQ</sequence>
<dbReference type="Proteomes" id="UP000601768">
    <property type="component" value="Unassembled WGS sequence"/>
</dbReference>
<dbReference type="Gene3D" id="1.20.120.30">
    <property type="entry name" value="Aspartate receptor, ligand-binding domain"/>
    <property type="match status" value="1"/>
</dbReference>
<evidence type="ECO:0000256" key="1">
    <source>
        <dbReference type="ARBA" id="ARBA00001946"/>
    </source>
</evidence>
<dbReference type="InterPro" id="IPR043128">
    <property type="entry name" value="Rev_trsase/Diguanyl_cyclase"/>
</dbReference>
<gene>
    <name evidence="5" type="ORF">H8B19_09740</name>
</gene>
<dbReference type="Gene3D" id="3.30.70.270">
    <property type="match status" value="1"/>
</dbReference>
<dbReference type="InterPro" id="IPR000160">
    <property type="entry name" value="GGDEF_dom"/>
</dbReference>
<dbReference type="InterPro" id="IPR050469">
    <property type="entry name" value="Diguanylate_Cyclase"/>
</dbReference>
<evidence type="ECO:0000259" key="4">
    <source>
        <dbReference type="PROSITE" id="PS50887"/>
    </source>
</evidence>
<dbReference type="EMBL" id="JACNEP010000006">
    <property type="protein sequence ID" value="MBC3766162.1"/>
    <property type="molecule type" value="Genomic_DNA"/>
</dbReference>
<evidence type="ECO:0000256" key="3">
    <source>
        <dbReference type="ARBA" id="ARBA00034247"/>
    </source>
</evidence>
<dbReference type="InterPro" id="IPR025991">
    <property type="entry name" value="Chemoreceptor_zinc-bind_dom"/>
</dbReference>
<dbReference type="AlphaFoldDB" id="A0A8J6M2F6"/>
<comment type="cofactor">
    <cofactor evidence="1">
        <name>Mg(2+)</name>
        <dbReference type="ChEBI" id="CHEBI:18420"/>
    </cofactor>
</comment>
<dbReference type="NCBIfam" id="NF007380">
    <property type="entry name" value="PRK09894.1"/>
    <property type="match status" value="1"/>
</dbReference>
<dbReference type="FunFam" id="3.30.70.270:FF:000001">
    <property type="entry name" value="Diguanylate cyclase domain protein"/>
    <property type="match status" value="1"/>
</dbReference>
<dbReference type="SUPFAM" id="SSF55073">
    <property type="entry name" value="Nucleotide cyclase"/>
    <property type="match status" value="1"/>
</dbReference>
<reference evidence="5" key="1">
    <citation type="journal article" date="2018" name="Int. J. Syst. Evol. Microbiol.">
        <title>Neptunicella marina gen. nov., sp. nov., isolated from surface seawater.</title>
        <authorList>
            <person name="Liu X."/>
            <person name="Lai Q."/>
            <person name="Du Y."/>
            <person name="Zhang X."/>
            <person name="Liu Z."/>
            <person name="Sun F."/>
            <person name="Shao Z."/>
        </authorList>
    </citation>
    <scope>NUCLEOTIDE SEQUENCE</scope>
    <source>
        <strain evidence="5">S27-2</strain>
    </source>
</reference>
<dbReference type="RefSeq" id="WP_186506633.1">
    <property type="nucleotide sequence ID" value="NZ_JACNEP010000006.1"/>
</dbReference>
<dbReference type="GO" id="GO:1902201">
    <property type="term" value="P:negative regulation of bacterial-type flagellum-dependent cell motility"/>
    <property type="evidence" value="ECO:0007669"/>
    <property type="project" value="TreeGrafter"/>
</dbReference>
<comment type="catalytic activity">
    <reaction evidence="3">
        <text>2 GTP = 3',3'-c-di-GMP + 2 diphosphate</text>
        <dbReference type="Rhea" id="RHEA:24898"/>
        <dbReference type="ChEBI" id="CHEBI:33019"/>
        <dbReference type="ChEBI" id="CHEBI:37565"/>
        <dbReference type="ChEBI" id="CHEBI:58805"/>
        <dbReference type="EC" id="2.7.7.65"/>
    </reaction>
</comment>
<dbReference type="NCBIfam" id="TIGR00254">
    <property type="entry name" value="GGDEF"/>
    <property type="match status" value="1"/>
</dbReference>
<dbReference type="PROSITE" id="PS50887">
    <property type="entry name" value="GGDEF"/>
    <property type="match status" value="1"/>
</dbReference>
<dbReference type="PANTHER" id="PTHR45138:SF9">
    <property type="entry name" value="DIGUANYLATE CYCLASE DGCM-RELATED"/>
    <property type="match status" value="1"/>
</dbReference>
<dbReference type="SMART" id="SM00267">
    <property type="entry name" value="GGDEF"/>
    <property type="match status" value="1"/>
</dbReference>
<name>A0A8J6M2F6_9ALTE</name>